<sequence length="143" mass="16238">MKLGAIGLPAFDQVKVLEARILILNLFMPAAIVIGPLRFHVIFQADQCLFHFKEILKDFQGFIIDGPVGIKVQILRQITQCGIAVNIVFPFIRLDLAREDFEQSRLSDAIGSDERYFVSFIDRKGNVSQDDIRSIFFFNIFAG</sequence>
<evidence type="ECO:0000256" key="1">
    <source>
        <dbReference type="SAM" id="Phobius"/>
    </source>
</evidence>
<feature type="transmembrane region" description="Helical" evidence="1">
    <location>
        <begin position="21"/>
        <end position="43"/>
    </location>
</feature>
<dbReference type="EMBL" id="VSSQ01023613">
    <property type="protein sequence ID" value="MPM70674.1"/>
    <property type="molecule type" value="Genomic_DNA"/>
</dbReference>
<gene>
    <name evidence="2" type="ORF">SDC9_117630</name>
</gene>
<keyword evidence="1" id="KW-1133">Transmembrane helix</keyword>
<name>A0A645C8H2_9ZZZZ</name>
<reference evidence="2" key="1">
    <citation type="submission" date="2019-08" db="EMBL/GenBank/DDBJ databases">
        <authorList>
            <person name="Kucharzyk K."/>
            <person name="Murdoch R.W."/>
            <person name="Higgins S."/>
            <person name="Loffler F."/>
        </authorList>
    </citation>
    <scope>NUCLEOTIDE SEQUENCE</scope>
</reference>
<comment type="caution">
    <text evidence="2">The sequence shown here is derived from an EMBL/GenBank/DDBJ whole genome shotgun (WGS) entry which is preliminary data.</text>
</comment>
<proteinExistence type="predicted"/>
<accession>A0A645C8H2</accession>
<evidence type="ECO:0000313" key="2">
    <source>
        <dbReference type="EMBL" id="MPM70674.1"/>
    </source>
</evidence>
<protein>
    <submittedName>
        <fullName evidence="2">Uncharacterized protein</fullName>
    </submittedName>
</protein>
<keyword evidence="1" id="KW-0472">Membrane</keyword>
<organism evidence="2">
    <name type="scientific">bioreactor metagenome</name>
    <dbReference type="NCBI Taxonomy" id="1076179"/>
    <lineage>
        <taxon>unclassified sequences</taxon>
        <taxon>metagenomes</taxon>
        <taxon>ecological metagenomes</taxon>
    </lineage>
</organism>
<dbReference type="AlphaFoldDB" id="A0A645C8H2"/>
<keyword evidence="1" id="KW-0812">Transmembrane</keyword>